<sequence length="148" mass="17860">MTLPKKKKFLYRDPKYGFLMRLPCRWRNYIVVKRTKRISEAKYAVFFLFKYKGKVYEEALTILVYRMPLKRWREYYEGSPIQFLAQRSGLVFAYSTPSELPDDFLNESKEDYDYKKYGRPIRLLKRMVNADVPNIVNTFRLAIISGKR</sequence>
<dbReference type="EMBL" id="QRDY01000007">
    <property type="protein sequence ID" value="RED59282.1"/>
    <property type="molecule type" value="Genomic_DNA"/>
</dbReference>
<proteinExistence type="predicted"/>
<gene>
    <name evidence="1" type="ORF">DFP95_107121</name>
</gene>
<dbReference type="AlphaFoldDB" id="A0A3D9IBY5"/>
<reference evidence="1 2" key="1">
    <citation type="submission" date="2018-07" db="EMBL/GenBank/DDBJ databases">
        <title>Genomic Encyclopedia of Type Strains, Phase III (KMG-III): the genomes of soil and plant-associated and newly described type strains.</title>
        <authorList>
            <person name="Whitman W."/>
        </authorList>
    </citation>
    <scope>NUCLEOTIDE SEQUENCE [LARGE SCALE GENOMIC DNA]</scope>
    <source>
        <strain evidence="1 2">CECT 8236</strain>
    </source>
</reference>
<dbReference type="Proteomes" id="UP000256869">
    <property type="component" value="Unassembled WGS sequence"/>
</dbReference>
<evidence type="ECO:0000313" key="1">
    <source>
        <dbReference type="EMBL" id="RED59282.1"/>
    </source>
</evidence>
<organism evidence="1 2">
    <name type="scientific">Cohnella lupini</name>
    <dbReference type="NCBI Taxonomy" id="1294267"/>
    <lineage>
        <taxon>Bacteria</taxon>
        <taxon>Bacillati</taxon>
        <taxon>Bacillota</taxon>
        <taxon>Bacilli</taxon>
        <taxon>Bacillales</taxon>
        <taxon>Paenibacillaceae</taxon>
        <taxon>Cohnella</taxon>
    </lineage>
</organism>
<protein>
    <submittedName>
        <fullName evidence="1">Uncharacterized protein</fullName>
    </submittedName>
</protein>
<evidence type="ECO:0000313" key="2">
    <source>
        <dbReference type="Proteomes" id="UP000256869"/>
    </source>
</evidence>
<dbReference type="OrthoDB" id="2624068at2"/>
<keyword evidence="2" id="KW-1185">Reference proteome</keyword>
<name>A0A3D9IBY5_9BACL</name>
<dbReference type="RefSeq" id="WP_115993331.1">
    <property type="nucleotide sequence ID" value="NZ_QRDY01000007.1"/>
</dbReference>
<comment type="caution">
    <text evidence="1">The sequence shown here is derived from an EMBL/GenBank/DDBJ whole genome shotgun (WGS) entry which is preliminary data.</text>
</comment>
<accession>A0A3D9IBY5</accession>